<dbReference type="InterPro" id="IPR018846">
    <property type="entry name" value="Beta-prop_RSE1/DDB1/CPSF1_1st"/>
</dbReference>
<dbReference type="Gene3D" id="2.130.10.10">
    <property type="entry name" value="YVTN repeat-like/Quinoprotein amine dehydrogenase"/>
    <property type="match status" value="3"/>
</dbReference>
<evidence type="ECO:0000256" key="1">
    <source>
        <dbReference type="ARBA" id="ARBA00004123"/>
    </source>
</evidence>
<evidence type="ECO:0000313" key="8">
    <source>
        <dbReference type="EMBL" id="SCU86144.1"/>
    </source>
</evidence>
<evidence type="ECO:0000259" key="7">
    <source>
        <dbReference type="Pfam" id="PF23726"/>
    </source>
</evidence>
<dbReference type="GO" id="GO:0005634">
    <property type="term" value="C:nucleus"/>
    <property type="evidence" value="ECO:0007669"/>
    <property type="project" value="UniProtKB-SubCell"/>
</dbReference>
<proteinExistence type="predicted"/>
<name>A0A1G4J864_9SACH</name>
<gene>
    <name evidence="8" type="ORF">LAME_0D04698G</name>
</gene>
<reference evidence="9" key="1">
    <citation type="submission" date="2016-03" db="EMBL/GenBank/DDBJ databases">
        <authorList>
            <person name="Devillers Hugo."/>
        </authorList>
    </citation>
    <scope>NUCLEOTIDE SEQUENCE [LARGE SCALE GENOMIC DNA]</scope>
</reference>
<evidence type="ECO:0000256" key="3">
    <source>
        <dbReference type="ARBA" id="ARBA00023242"/>
    </source>
</evidence>
<sequence>MTVNSSSLELYHLTLQRQSNYIHSCVGHFVDLPGSTSGKRKSRKDYQVCIATETHLELYDVEEGSFQRLAVVPIFATITAMQSLPVETNYSYLVVVTDAGNLSLLQFVNKSNAIRLHSLFNEPFARSGLRRVAPQKYIEVDPQGRCIFISATERNKLCYQTDSRNNTLNVSSPLEFQKSNRITISTTVCDVAFDNPIYASLEIDSTDGSKYLAFYMLDLGLNHVVQQSESLLPSDANYIVAVPNLERYGIKTKLPQDESQVDDAINSFVIVALEGKLVLKDARGYFNLEVCLPTRNGASLSIISAAVHKLKKEFFMLLQCNNGDLYKAKILPNEATDLTPKLTLGFFDSIAPSSRLHIFRNGLLLSLQELAGYSLYEFESLGDDENILTSDEPDKQLKISPPSQLENLSLLHESKSLNPTLTMEVDNSTPLTLMAHSKNALQNLSSGVSFSELITSPLPPKASGVWSIRLPRDPWHRLILLALPKTTMILKIEEGTLEELEQSNNKFKIDGDTTVFAGLMGKRSIVQVCENSMLQIEYDLESTKMNVKSEWFPPAGIKILKATSSFSQLALALSNNEVVYFELDTSSSAETLNEYQERIELSDKITDLSLPNVFRSDFLAVGCQDSSVKIFGLKAANNDTFLDMLSMQVLLSPPSSVRLMFSKNDLLLHVGLDSGVYIRSSIDKVDGQLFDLRTKYLGTKPVRISILMHVNHELSSDGEEEEDGEDDNDEEKVPVEQSSCAILHCDKTWISYEADQNFYVRPLILSNKMSLDAIADFRTSDLKSNGCCALSSRGTLIIGRFDKFTKYNEWFQQDEALSNEEDENMFTDFRGRKIVADTFDQKLRYVVENNVTKGCCRISACRSGSFLDMNAEDSKFFIVDDICLDAQVARFGTNDTFLMLSTSSSRLKTLLMKRGAKDNKNTLTIQLVHDTTLEETVHSMASFGDKLVASLSSSIVLFGMGRKQLLKKSVTAMPPSISKVVRLCQWGNERVAIGDIQESVTLFVFDKQLNQFMALADDVVKRHVTALEFLDKSTVVGGDRFGNIWVLRVPQHIEKMINEEYSYFVSKYQKAGSHELPRNIMECPCKWEVANHFYANDIPVSFQVVESLDMSDRTCVIYAGLQGTIACLVPLLTKNEIDFFHKLEDCLNDADETFFIDNETEMAAIENDFRDELGGEVRTNTKAKRSSPRPMIEGAFSLVGREHIMYRSYYAPVKGVVDGDFCESFSTLYPSEQELLVSKMTVRNAKQVQSRLAVMRTNYL</sequence>
<dbReference type="InterPro" id="IPR050358">
    <property type="entry name" value="RSE1/DDB1/CFT1"/>
</dbReference>
<dbReference type="Pfam" id="PF10433">
    <property type="entry name" value="Beta-prop_RSE1_1st"/>
    <property type="match status" value="1"/>
</dbReference>
<dbReference type="InterPro" id="IPR036322">
    <property type="entry name" value="WD40_repeat_dom_sf"/>
</dbReference>
<dbReference type="Proteomes" id="UP000191144">
    <property type="component" value="Chromosome D"/>
</dbReference>
<evidence type="ECO:0000256" key="4">
    <source>
        <dbReference type="SAM" id="MobiDB-lite"/>
    </source>
</evidence>
<feature type="compositionally biased region" description="Acidic residues" evidence="4">
    <location>
        <begin position="716"/>
        <end position="730"/>
    </location>
</feature>
<evidence type="ECO:0000259" key="6">
    <source>
        <dbReference type="Pfam" id="PF10433"/>
    </source>
</evidence>
<dbReference type="AlphaFoldDB" id="A0A1G4J864"/>
<feature type="domain" description="RSE1/DDB1/CPSF1 C-terminal" evidence="5">
    <location>
        <begin position="909"/>
        <end position="1226"/>
    </location>
</feature>
<feature type="region of interest" description="Disordered" evidence="4">
    <location>
        <begin position="714"/>
        <end position="735"/>
    </location>
</feature>
<dbReference type="Pfam" id="PF03178">
    <property type="entry name" value="CPSF_A"/>
    <property type="match status" value="1"/>
</dbReference>
<dbReference type="InterPro" id="IPR058543">
    <property type="entry name" value="Beta-prop_RSE1/DDB1/CPSF1_2nd"/>
</dbReference>
<dbReference type="GO" id="GO:0006397">
    <property type="term" value="P:mRNA processing"/>
    <property type="evidence" value="ECO:0007669"/>
    <property type="project" value="UniProtKB-KW"/>
</dbReference>
<dbReference type="InterPro" id="IPR015943">
    <property type="entry name" value="WD40/YVTN_repeat-like_dom_sf"/>
</dbReference>
<dbReference type="OrthoDB" id="436637at2759"/>
<keyword evidence="2" id="KW-0507">mRNA processing</keyword>
<keyword evidence="9" id="KW-1185">Reference proteome</keyword>
<accession>A0A1G4J864</accession>
<dbReference type="GO" id="GO:0003676">
    <property type="term" value="F:nucleic acid binding"/>
    <property type="evidence" value="ECO:0007669"/>
    <property type="project" value="InterPro"/>
</dbReference>
<comment type="subcellular location">
    <subcellularLocation>
        <location evidence="1">Nucleus</location>
    </subcellularLocation>
</comment>
<feature type="domain" description="RSE1/DDB1/CPSF1 first beta-propeller" evidence="6">
    <location>
        <begin position="42"/>
        <end position="387"/>
    </location>
</feature>
<dbReference type="Pfam" id="PF23726">
    <property type="entry name" value="Beta-prop_RSE1_2nd"/>
    <property type="match status" value="1"/>
</dbReference>
<feature type="domain" description="RSE1/DDB1/CPSF1 second beta-propeller" evidence="7">
    <location>
        <begin position="452"/>
        <end position="800"/>
    </location>
</feature>
<dbReference type="PANTHER" id="PTHR10644">
    <property type="entry name" value="DNA REPAIR/RNA PROCESSING CPSF FAMILY"/>
    <property type="match status" value="1"/>
</dbReference>
<evidence type="ECO:0000313" key="9">
    <source>
        <dbReference type="Proteomes" id="UP000191144"/>
    </source>
</evidence>
<keyword evidence="3" id="KW-0539">Nucleus</keyword>
<dbReference type="EMBL" id="LT598482">
    <property type="protein sequence ID" value="SCU86144.1"/>
    <property type="molecule type" value="Genomic_DNA"/>
</dbReference>
<protein>
    <submittedName>
        <fullName evidence="8">LAME_0D04698g1_1</fullName>
    </submittedName>
</protein>
<dbReference type="SUPFAM" id="SSF50978">
    <property type="entry name" value="WD40 repeat-like"/>
    <property type="match status" value="1"/>
</dbReference>
<organism evidence="8 9">
    <name type="scientific">Lachancea meyersii CBS 8951</name>
    <dbReference type="NCBI Taxonomy" id="1266667"/>
    <lineage>
        <taxon>Eukaryota</taxon>
        <taxon>Fungi</taxon>
        <taxon>Dikarya</taxon>
        <taxon>Ascomycota</taxon>
        <taxon>Saccharomycotina</taxon>
        <taxon>Saccharomycetes</taxon>
        <taxon>Saccharomycetales</taxon>
        <taxon>Saccharomycetaceae</taxon>
        <taxon>Lachancea</taxon>
    </lineage>
</organism>
<dbReference type="InterPro" id="IPR004871">
    <property type="entry name" value="RSE1/DDB1/CPSF1_C"/>
</dbReference>
<evidence type="ECO:0000256" key="2">
    <source>
        <dbReference type="ARBA" id="ARBA00022664"/>
    </source>
</evidence>
<evidence type="ECO:0000259" key="5">
    <source>
        <dbReference type="Pfam" id="PF03178"/>
    </source>
</evidence>